<dbReference type="EMBL" id="MU866669">
    <property type="protein sequence ID" value="KAK4171010.1"/>
    <property type="molecule type" value="Genomic_DNA"/>
</dbReference>
<dbReference type="Gene3D" id="3.10.180.10">
    <property type="entry name" value="2,3-Dihydroxybiphenyl 1,2-Dioxygenase, domain 1"/>
    <property type="match status" value="1"/>
</dbReference>
<organism evidence="2 3">
    <name type="scientific">Triangularia setosa</name>
    <dbReference type="NCBI Taxonomy" id="2587417"/>
    <lineage>
        <taxon>Eukaryota</taxon>
        <taxon>Fungi</taxon>
        <taxon>Dikarya</taxon>
        <taxon>Ascomycota</taxon>
        <taxon>Pezizomycotina</taxon>
        <taxon>Sordariomycetes</taxon>
        <taxon>Sordariomycetidae</taxon>
        <taxon>Sordariales</taxon>
        <taxon>Podosporaceae</taxon>
        <taxon>Triangularia</taxon>
    </lineage>
</organism>
<evidence type="ECO:0008006" key="4">
    <source>
        <dbReference type="Google" id="ProtNLM"/>
    </source>
</evidence>
<dbReference type="Proteomes" id="UP001302321">
    <property type="component" value="Unassembled WGS sequence"/>
</dbReference>
<dbReference type="SUPFAM" id="SSF54593">
    <property type="entry name" value="Glyoxalase/Bleomycin resistance protein/Dihydroxybiphenyl dioxygenase"/>
    <property type="match status" value="1"/>
</dbReference>
<proteinExistence type="predicted"/>
<name>A0AAN7A2K1_9PEZI</name>
<keyword evidence="1" id="KW-0472">Membrane</keyword>
<protein>
    <recommendedName>
        <fullName evidence="4">VOC domain-containing protein</fullName>
    </recommendedName>
</protein>
<feature type="transmembrane region" description="Helical" evidence="1">
    <location>
        <begin position="34"/>
        <end position="54"/>
    </location>
</feature>
<evidence type="ECO:0000256" key="1">
    <source>
        <dbReference type="SAM" id="Phobius"/>
    </source>
</evidence>
<gene>
    <name evidence="2" type="ORF">QBC36DRAFT_340780</name>
</gene>
<keyword evidence="1" id="KW-1133">Transmembrane helix</keyword>
<dbReference type="AlphaFoldDB" id="A0AAN7A2K1"/>
<accession>A0AAN7A2K1</accession>
<reference evidence="2" key="2">
    <citation type="submission" date="2023-05" db="EMBL/GenBank/DDBJ databases">
        <authorList>
            <consortium name="Lawrence Berkeley National Laboratory"/>
            <person name="Steindorff A."/>
            <person name="Hensen N."/>
            <person name="Bonometti L."/>
            <person name="Westerberg I."/>
            <person name="Brannstrom I.O."/>
            <person name="Guillou S."/>
            <person name="Cros-Aarteil S."/>
            <person name="Calhoun S."/>
            <person name="Haridas S."/>
            <person name="Kuo A."/>
            <person name="Mondo S."/>
            <person name="Pangilinan J."/>
            <person name="Riley R."/>
            <person name="Labutti K."/>
            <person name="Andreopoulos B."/>
            <person name="Lipzen A."/>
            <person name="Chen C."/>
            <person name="Yanf M."/>
            <person name="Daum C."/>
            <person name="Ng V."/>
            <person name="Clum A."/>
            <person name="Ohm R."/>
            <person name="Martin F."/>
            <person name="Silar P."/>
            <person name="Natvig D."/>
            <person name="Lalanne C."/>
            <person name="Gautier V."/>
            <person name="Ament-Velasquez S.L."/>
            <person name="Kruys A."/>
            <person name="Hutchinson M.I."/>
            <person name="Powell A.J."/>
            <person name="Barry K."/>
            <person name="Miller A.N."/>
            <person name="Grigoriev I.V."/>
            <person name="Debuchy R."/>
            <person name="Gladieux P."/>
            <person name="Thoren M.H."/>
            <person name="Johannesson H."/>
        </authorList>
    </citation>
    <scope>NUCLEOTIDE SEQUENCE</scope>
    <source>
        <strain evidence="2">CBS 892.96</strain>
    </source>
</reference>
<evidence type="ECO:0000313" key="2">
    <source>
        <dbReference type="EMBL" id="KAK4171010.1"/>
    </source>
</evidence>
<dbReference type="InterPro" id="IPR029068">
    <property type="entry name" value="Glyas_Bleomycin-R_OHBP_Dase"/>
</dbReference>
<keyword evidence="1" id="KW-0812">Transmembrane</keyword>
<reference evidence="2" key="1">
    <citation type="journal article" date="2023" name="Mol. Phylogenet. Evol.">
        <title>Genome-scale phylogeny and comparative genomics of the fungal order Sordariales.</title>
        <authorList>
            <person name="Hensen N."/>
            <person name="Bonometti L."/>
            <person name="Westerberg I."/>
            <person name="Brannstrom I.O."/>
            <person name="Guillou S."/>
            <person name="Cros-Aarteil S."/>
            <person name="Calhoun S."/>
            <person name="Haridas S."/>
            <person name="Kuo A."/>
            <person name="Mondo S."/>
            <person name="Pangilinan J."/>
            <person name="Riley R."/>
            <person name="LaButti K."/>
            <person name="Andreopoulos B."/>
            <person name="Lipzen A."/>
            <person name="Chen C."/>
            <person name="Yan M."/>
            <person name="Daum C."/>
            <person name="Ng V."/>
            <person name="Clum A."/>
            <person name="Steindorff A."/>
            <person name="Ohm R.A."/>
            <person name="Martin F."/>
            <person name="Silar P."/>
            <person name="Natvig D.O."/>
            <person name="Lalanne C."/>
            <person name="Gautier V."/>
            <person name="Ament-Velasquez S.L."/>
            <person name="Kruys A."/>
            <person name="Hutchinson M.I."/>
            <person name="Powell A.J."/>
            <person name="Barry K."/>
            <person name="Miller A.N."/>
            <person name="Grigoriev I.V."/>
            <person name="Debuchy R."/>
            <person name="Gladieux P."/>
            <person name="Hiltunen Thoren M."/>
            <person name="Johannesson H."/>
        </authorList>
    </citation>
    <scope>NUCLEOTIDE SEQUENCE</scope>
    <source>
        <strain evidence="2">CBS 892.96</strain>
    </source>
</reference>
<keyword evidence="3" id="KW-1185">Reference proteome</keyword>
<comment type="caution">
    <text evidence="2">The sequence shown here is derived from an EMBL/GenBank/DDBJ whole genome shotgun (WGS) entry which is preliminary data.</text>
</comment>
<sequence>MCQEVAKRVKFYDPVDVLPFHLVHRQSKWKGETLAFWCSSSTMWVFLFVIFRLFPSKVKIFLCRTTKRPADRQGTNINYNQLLRNNEGVDVTVFFRLDRGTEFVDHHCFFFEGPKMHVHHSSFKTHDFDAQVLGYDWLRHNGYTNCWDVRRHVIDSQIFDYWFDPSGFIMEHYVAGDLLDTNEPMHHKKAAPDNLHVWGPEVLPTFL</sequence>
<evidence type="ECO:0000313" key="3">
    <source>
        <dbReference type="Proteomes" id="UP001302321"/>
    </source>
</evidence>